<evidence type="ECO:0000313" key="4">
    <source>
        <dbReference type="Proteomes" id="UP000593943"/>
    </source>
</evidence>
<proteinExistence type="predicted"/>
<dbReference type="KEGG" id="beu:BE0216_03900"/>
<dbReference type="OrthoDB" id="9815836at2"/>
<dbReference type="Proteomes" id="UP000216057">
    <property type="component" value="Unassembled WGS sequence"/>
</dbReference>
<gene>
    <name evidence="2" type="ORF">BE0216_03900</name>
    <name evidence="1" type="ORF">BEUL_1258</name>
</gene>
<organism evidence="1 3">
    <name type="scientific">Bifidobacterium eulemuris</name>
    <dbReference type="NCBI Taxonomy" id="1765219"/>
    <lineage>
        <taxon>Bacteria</taxon>
        <taxon>Bacillati</taxon>
        <taxon>Actinomycetota</taxon>
        <taxon>Actinomycetes</taxon>
        <taxon>Bifidobacteriales</taxon>
        <taxon>Bifidobacteriaceae</taxon>
        <taxon>Bifidobacterium</taxon>
    </lineage>
</organism>
<evidence type="ECO:0000313" key="3">
    <source>
        <dbReference type="Proteomes" id="UP000216057"/>
    </source>
</evidence>
<dbReference type="RefSeq" id="WP_143249302.1">
    <property type="nucleotide sequence ID" value="NZ_CP062938.1"/>
</dbReference>
<dbReference type="AlphaFoldDB" id="A0A261GAN9"/>
<dbReference type="Proteomes" id="UP000593943">
    <property type="component" value="Chromosome"/>
</dbReference>
<sequence length="63" mass="7021">MCDGIIEGVVDPFDVRVSEGVLPDGRVWPEDATELIELSGVAPTVEQLGDPLFFDHLRERLNR</sequence>
<evidence type="ECO:0000313" key="2">
    <source>
        <dbReference type="EMBL" id="QOL31699.1"/>
    </source>
</evidence>
<dbReference type="EMBL" id="CP062938">
    <property type="protein sequence ID" value="QOL31699.1"/>
    <property type="molecule type" value="Genomic_DNA"/>
</dbReference>
<keyword evidence="4" id="KW-1185">Reference proteome</keyword>
<dbReference type="EMBL" id="MWWZ01000006">
    <property type="protein sequence ID" value="OZG68245.1"/>
    <property type="molecule type" value="Genomic_DNA"/>
</dbReference>
<reference evidence="1 3" key="1">
    <citation type="journal article" date="2017" name="BMC Genomics">
        <title>Comparative genomic and phylogenomic analyses of the Bifidobacteriaceae family.</title>
        <authorList>
            <person name="Lugli G.A."/>
            <person name="Milani C."/>
            <person name="Turroni F."/>
            <person name="Duranti S."/>
            <person name="Mancabelli L."/>
            <person name="Mangifesta M."/>
            <person name="Ferrario C."/>
            <person name="Modesto M."/>
            <person name="Mattarelli P."/>
            <person name="Jiri K."/>
            <person name="van Sinderen D."/>
            <person name="Ventura M."/>
        </authorList>
    </citation>
    <scope>NUCLEOTIDE SEQUENCE [LARGE SCALE GENOMIC DNA]</scope>
    <source>
        <strain evidence="1 3">DSM 100216</strain>
    </source>
</reference>
<reference evidence="2 4" key="2">
    <citation type="submission" date="2020-10" db="EMBL/GenBank/DDBJ databases">
        <title>Genome sequencing of Bifidobacterium eulemuris_DSMZ_100216.</title>
        <authorList>
            <person name="Kim J."/>
        </authorList>
    </citation>
    <scope>NUCLEOTIDE SEQUENCE [LARGE SCALE GENOMIC DNA]</scope>
    <source>
        <strain evidence="2 4">DSM 100216</strain>
    </source>
</reference>
<evidence type="ECO:0000313" key="1">
    <source>
        <dbReference type="EMBL" id="OZG68245.1"/>
    </source>
</evidence>
<protein>
    <submittedName>
        <fullName evidence="1">Uncharacterized protein</fullName>
    </submittedName>
</protein>
<accession>A0A261GAN9</accession>
<name>A0A261GAN9_9BIFI</name>